<evidence type="ECO:0000256" key="1">
    <source>
        <dbReference type="SAM" id="MobiDB-lite"/>
    </source>
</evidence>
<dbReference type="CDD" id="cd00090">
    <property type="entry name" value="HTH_ARSR"/>
    <property type="match status" value="1"/>
</dbReference>
<dbReference type="PRINTS" id="PR00778">
    <property type="entry name" value="HTHARSR"/>
</dbReference>
<feature type="region of interest" description="Disordered" evidence="1">
    <location>
        <begin position="104"/>
        <end position="125"/>
    </location>
</feature>
<dbReference type="InterPro" id="IPR011991">
    <property type="entry name" value="ArsR-like_HTH"/>
</dbReference>
<protein>
    <submittedName>
        <fullName evidence="3">Metalloregulator ArsR/SmtB family transcription factor</fullName>
    </submittedName>
</protein>
<dbReference type="EMBL" id="WTUX01000006">
    <property type="protein sequence ID" value="MZR11936.1"/>
    <property type="molecule type" value="Genomic_DNA"/>
</dbReference>
<proteinExistence type="predicted"/>
<organism evidence="3 4">
    <name type="scientific">Maritimibacter harenae</name>
    <dbReference type="NCBI Taxonomy" id="2606218"/>
    <lineage>
        <taxon>Bacteria</taxon>
        <taxon>Pseudomonadati</taxon>
        <taxon>Pseudomonadota</taxon>
        <taxon>Alphaproteobacteria</taxon>
        <taxon>Rhodobacterales</taxon>
        <taxon>Roseobacteraceae</taxon>
        <taxon>Maritimibacter</taxon>
    </lineage>
</organism>
<evidence type="ECO:0000259" key="2">
    <source>
        <dbReference type="PROSITE" id="PS50987"/>
    </source>
</evidence>
<sequence length="125" mass="14506">MDDESLSTILKAASDPTRRAILTLLAQQGPLRVTDIHSRFDMSLNSVSKHIKALERAGLVKRRTEWREHLIEVDMGPLSLIDAWFAELRSIWELRLEALDGILSKEDPEDDRPEPDRRTRHRRRA</sequence>
<dbReference type="InterPro" id="IPR001845">
    <property type="entry name" value="HTH_ArsR_DNA-bd_dom"/>
</dbReference>
<dbReference type="PANTHER" id="PTHR38600:SF2">
    <property type="entry name" value="SLL0088 PROTEIN"/>
    <property type="match status" value="1"/>
</dbReference>
<accession>A0A845LX48</accession>
<dbReference type="InterPro" id="IPR036390">
    <property type="entry name" value="WH_DNA-bd_sf"/>
</dbReference>
<dbReference type="Proteomes" id="UP000467322">
    <property type="component" value="Unassembled WGS sequence"/>
</dbReference>
<dbReference type="PROSITE" id="PS50987">
    <property type="entry name" value="HTH_ARSR_2"/>
    <property type="match status" value="1"/>
</dbReference>
<evidence type="ECO:0000313" key="4">
    <source>
        <dbReference type="Proteomes" id="UP000467322"/>
    </source>
</evidence>
<dbReference type="SUPFAM" id="SSF46785">
    <property type="entry name" value="Winged helix' DNA-binding domain"/>
    <property type="match status" value="1"/>
</dbReference>
<dbReference type="PANTHER" id="PTHR38600">
    <property type="entry name" value="TRANSCRIPTIONAL REGULATORY PROTEIN"/>
    <property type="match status" value="1"/>
</dbReference>
<keyword evidence="4" id="KW-1185">Reference proteome</keyword>
<dbReference type="AlphaFoldDB" id="A0A845LX48"/>
<dbReference type="Gene3D" id="1.10.10.10">
    <property type="entry name" value="Winged helix-like DNA-binding domain superfamily/Winged helix DNA-binding domain"/>
    <property type="match status" value="1"/>
</dbReference>
<feature type="domain" description="HTH arsR-type" evidence="2">
    <location>
        <begin position="1"/>
        <end position="95"/>
    </location>
</feature>
<dbReference type="SMART" id="SM00418">
    <property type="entry name" value="HTH_ARSR"/>
    <property type="match status" value="1"/>
</dbReference>
<dbReference type="InterPro" id="IPR036388">
    <property type="entry name" value="WH-like_DNA-bd_sf"/>
</dbReference>
<gene>
    <name evidence="3" type="ORF">GQE99_02760</name>
</gene>
<dbReference type="NCBIfam" id="NF033788">
    <property type="entry name" value="HTH_metalloreg"/>
    <property type="match status" value="1"/>
</dbReference>
<name>A0A845LX48_9RHOB</name>
<reference evidence="3 4" key="1">
    <citation type="submission" date="2019-12" db="EMBL/GenBank/DDBJ databases">
        <title>Maritimibacter sp. nov. sp. isolated from sea sand.</title>
        <authorList>
            <person name="Kim J."/>
            <person name="Jeong S.E."/>
            <person name="Jung H.S."/>
            <person name="Jeon C.O."/>
        </authorList>
    </citation>
    <scope>NUCLEOTIDE SEQUENCE [LARGE SCALE GENOMIC DNA]</scope>
    <source>
        <strain evidence="3 4">DP07</strain>
    </source>
</reference>
<dbReference type="Pfam" id="PF12840">
    <property type="entry name" value="HTH_20"/>
    <property type="match status" value="1"/>
</dbReference>
<evidence type="ECO:0000313" key="3">
    <source>
        <dbReference type="EMBL" id="MZR11936.1"/>
    </source>
</evidence>
<dbReference type="GO" id="GO:0003700">
    <property type="term" value="F:DNA-binding transcription factor activity"/>
    <property type="evidence" value="ECO:0007669"/>
    <property type="project" value="InterPro"/>
</dbReference>
<comment type="caution">
    <text evidence="3">The sequence shown here is derived from an EMBL/GenBank/DDBJ whole genome shotgun (WGS) entry which is preliminary data.</text>
</comment>